<comment type="subcellular location">
    <subcellularLocation>
        <location evidence="1">Cytoplasm</location>
    </subcellularLocation>
</comment>
<dbReference type="Gene3D" id="2.30.29.30">
    <property type="entry name" value="Pleckstrin-homology domain (PH domain)/Phosphotyrosine-binding domain (PTB)"/>
    <property type="match status" value="1"/>
</dbReference>
<dbReference type="GO" id="GO:0031087">
    <property type="term" value="P:deadenylation-independent decapping of nuclear-transcribed mRNA"/>
    <property type="evidence" value="ECO:0007669"/>
    <property type="project" value="TreeGrafter"/>
</dbReference>
<dbReference type="InterPro" id="IPR010334">
    <property type="entry name" value="Dcp1"/>
</dbReference>
<evidence type="ECO:0000256" key="1">
    <source>
        <dbReference type="ARBA" id="ARBA00004496"/>
    </source>
</evidence>
<dbReference type="PANTHER" id="PTHR16290">
    <property type="entry name" value="TRANSCRIPTION FACTOR SMIF DECAPPING ENZYME DCP1"/>
    <property type="match status" value="1"/>
</dbReference>
<dbReference type="PANTHER" id="PTHR16290:SF0">
    <property type="entry name" value="DECAPPING PROTEIN 1, ISOFORM A"/>
    <property type="match status" value="1"/>
</dbReference>
<evidence type="ECO:0000256" key="4">
    <source>
        <dbReference type="ARBA" id="ARBA00022664"/>
    </source>
</evidence>
<dbReference type="SUPFAM" id="SSF50729">
    <property type="entry name" value="PH domain-like"/>
    <property type="match status" value="1"/>
</dbReference>
<dbReference type="GO" id="GO:0008047">
    <property type="term" value="F:enzyme activator activity"/>
    <property type="evidence" value="ECO:0007669"/>
    <property type="project" value="InterPro"/>
</dbReference>
<organism evidence="5">
    <name type="scientific">Ananas comosus var. bracteatus</name>
    <name type="common">red pineapple</name>
    <dbReference type="NCBI Taxonomy" id="296719"/>
    <lineage>
        <taxon>Eukaryota</taxon>
        <taxon>Viridiplantae</taxon>
        <taxon>Streptophyta</taxon>
        <taxon>Embryophyta</taxon>
        <taxon>Tracheophyta</taxon>
        <taxon>Spermatophyta</taxon>
        <taxon>Magnoliopsida</taxon>
        <taxon>Liliopsida</taxon>
        <taxon>Poales</taxon>
        <taxon>Bromeliaceae</taxon>
        <taxon>Bromelioideae</taxon>
        <taxon>Ananas</taxon>
    </lineage>
</organism>
<dbReference type="GO" id="GO:0003729">
    <property type="term" value="F:mRNA binding"/>
    <property type="evidence" value="ECO:0007669"/>
    <property type="project" value="TreeGrafter"/>
</dbReference>
<name>A0A6V7QX39_ANACO</name>
<proteinExistence type="inferred from homology"/>
<evidence type="ECO:0000256" key="3">
    <source>
        <dbReference type="ARBA" id="ARBA00022490"/>
    </source>
</evidence>
<evidence type="ECO:0000256" key="2">
    <source>
        <dbReference type="ARBA" id="ARBA00008778"/>
    </source>
</evidence>
<dbReference type="EMBL" id="CAJEUB010000059">
    <property type="protein sequence ID" value="CAD1847743.1"/>
    <property type="molecule type" value="Genomic_DNA"/>
</dbReference>
<keyword evidence="3" id="KW-0963">Cytoplasm</keyword>
<dbReference type="GO" id="GO:0000290">
    <property type="term" value="P:deadenylation-dependent decapping of nuclear-transcribed mRNA"/>
    <property type="evidence" value="ECO:0007669"/>
    <property type="project" value="InterPro"/>
</dbReference>
<dbReference type="AlphaFoldDB" id="A0A6V7QX39"/>
<keyword evidence="4" id="KW-0507">mRNA processing</keyword>
<gene>
    <name evidence="5" type="ORF">CB5_LOCUS30954</name>
</gene>
<evidence type="ECO:0000313" key="5">
    <source>
        <dbReference type="EMBL" id="CAD1847743.1"/>
    </source>
</evidence>
<protein>
    <recommendedName>
        <fullName evidence="6">mRNA-decapping enzyme-like protein</fullName>
    </recommendedName>
</protein>
<comment type="similarity">
    <text evidence="2">Belongs to the DCP1 family.</text>
</comment>
<sequence length="326" mass="36717">MSQGEKLIPNFDPQVIKELNLTVLRRIDPFVEEILFIASHVALYVLNVELMQWRRKDVDGALFVVKRNNQARFQFIVLNRRGPDNLVEDLLGDFEYEVQVPYLFYKNAAKEINGIWFYDPDECQAASNLFRRYRQFNECVELETVQTSAEEGHLELSTISSDPVSSLPDDSSMNLLRAALKNVQPQVPSVISPLLFQDSTIIHHSAPSLVTSSTPLMPLPDTHEFSSDNSSINLVTPSLLALSSSPAASVMPAVSALPLHSSVTVQSLYDTQLLQPSSQPSPSISHTRVPEQGLIISRDNIQKALWKLVQNEQFIDLVYEELRKEL</sequence>
<accession>A0A6V7QX39</accession>
<evidence type="ECO:0008006" key="6">
    <source>
        <dbReference type="Google" id="ProtNLM"/>
    </source>
</evidence>
<dbReference type="GO" id="GO:0000932">
    <property type="term" value="C:P-body"/>
    <property type="evidence" value="ECO:0007669"/>
    <property type="project" value="TreeGrafter"/>
</dbReference>
<dbReference type="FunFam" id="2.30.29.30:FF:000159">
    <property type="entry name" value="mRNA-decapping enzyme-like protein"/>
    <property type="match status" value="1"/>
</dbReference>
<reference evidence="5" key="1">
    <citation type="submission" date="2020-07" db="EMBL/GenBank/DDBJ databases">
        <authorList>
            <person name="Lin J."/>
        </authorList>
    </citation>
    <scope>NUCLEOTIDE SEQUENCE</scope>
</reference>
<dbReference type="InterPro" id="IPR011993">
    <property type="entry name" value="PH-like_dom_sf"/>
</dbReference>
<dbReference type="Pfam" id="PF06058">
    <property type="entry name" value="DCP1"/>
    <property type="match status" value="1"/>
</dbReference>
<dbReference type="GO" id="GO:0006397">
    <property type="term" value="P:mRNA processing"/>
    <property type="evidence" value="ECO:0007669"/>
    <property type="project" value="UniProtKB-KW"/>
</dbReference>
<dbReference type="CDD" id="cd13182">
    <property type="entry name" value="EVH1-like_Dcp1"/>
    <property type="match status" value="1"/>
</dbReference>